<proteinExistence type="predicted"/>
<dbReference type="GO" id="GO:0005280">
    <property type="term" value="F:amino acid:proton symporter activity"/>
    <property type="evidence" value="ECO:0007669"/>
    <property type="project" value="TreeGrafter"/>
</dbReference>
<feature type="transmembrane region" description="Helical" evidence="6">
    <location>
        <begin position="411"/>
        <end position="432"/>
    </location>
</feature>
<dbReference type="AlphaFoldDB" id="A0A8C5AST1"/>
<feature type="transmembrane region" description="Helical" evidence="6">
    <location>
        <begin position="296"/>
        <end position="317"/>
    </location>
</feature>
<feature type="transmembrane region" description="Helical" evidence="6">
    <location>
        <begin position="234"/>
        <end position="251"/>
    </location>
</feature>
<gene>
    <name evidence="8" type="primary">slc36a1</name>
</gene>
<keyword evidence="3 6" id="KW-1133">Transmembrane helix</keyword>
<keyword evidence="9" id="KW-1185">Reference proteome</keyword>
<dbReference type="GO" id="GO:0005774">
    <property type="term" value="C:vacuolar membrane"/>
    <property type="evidence" value="ECO:0007669"/>
    <property type="project" value="TreeGrafter"/>
</dbReference>
<dbReference type="PANTHER" id="PTHR22950">
    <property type="entry name" value="AMINO ACID TRANSPORTER"/>
    <property type="match status" value="1"/>
</dbReference>
<dbReference type="Proteomes" id="UP000694546">
    <property type="component" value="Chromosome 10"/>
</dbReference>
<evidence type="ECO:0000256" key="2">
    <source>
        <dbReference type="ARBA" id="ARBA00022692"/>
    </source>
</evidence>
<dbReference type="Ensembl" id="ENSGMOT00000061161.1">
    <property type="protein sequence ID" value="ENSGMOP00000034970.1"/>
    <property type="gene ID" value="ENSGMOG00000027688.1"/>
</dbReference>
<feature type="transmembrane region" description="Helical" evidence="6">
    <location>
        <begin position="258"/>
        <end position="276"/>
    </location>
</feature>
<keyword evidence="2 6" id="KW-0812">Transmembrane</keyword>
<evidence type="ECO:0000256" key="5">
    <source>
        <dbReference type="SAM" id="MobiDB-lite"/>
    </source>
</evidence>
<dbReference type="Pfam" id="PF01490">
    <property type="entry name" value="Aa_trans"/>
    <property type="match status" value="1"/>
</dbReference>
<name>A0A8C5AST1_GADMO</name>
<feature type="transmembrane region" description="Helical" evidence="6">
    <location>
        <begin position="178"/>
        <end position="196"/>
    </location>
</feature>
<feature type="transmembrane region" description="Helical" evidence="6">
    <location>
        <begin position="329"/>
        <end position="352"/>
    </location>
</feature>
<dbReference type="GeneTree" id="ENSGT00940000156583"/>
<evidence type="ECO:0000256" key="1">
    <source>
        <dbReference type="ARBA" id="ARBA00004141"/>
    </source>
</evidence>
<feature type="transmembrane region" description="Helical" evidence="6">
    <location>
        <begin position="372"/>
        <end position="391"/>
    </location>
</feature>
<feature type="transmembrane region" description="Helical" evidence="6">
    <location>
        <begin position="142"/>
        <end position="166"/>
    </location>
</feature>
<sequence length="517" mass="56348">MPLFSLLLPPPPLNYSLKPLPQLSSSPLSPPPLLSLSLSCHFCSSLLSPHLFFPLLPASSQLSPASHPLPSPLLGPSLPSSPTEANPLHPSPPVPPGPPRSQRQYERIGESTGTTFIQTLIHLLKGNIGTGLLGLPLAVKNAGLVLGPVSLLCMGIVAIHCMRLLVKCSNRLSERWMVNLFLIITQLGFCCVYFVFLSDNIKQVVEAANATTWDCQVDHANQTALAGTSFDSRIYMLFFLPAFILLVFTPNLKYMAPLSLLANLVMCCSLVLIYYYSLTNIELPINLPLVGKAKDYPLFFGMAIFAFEGIGVVLPLENKMQKPEGFGRVLYTGMGVVTFLYISLGTVGYLCFGDTIAGSITLNLPNCWMYQIVKLLYSFGIFITFALQFYVPAEILIPPVVDRVSGHRRRIAVGLLMRALLVIFTCCLAVLIPELDLVISLVGSVSSSFLALIFPPLLEMLTFHTDGLSPLVITKNVIISGVGLIGFATGTYSAIMELIIRNNPPHSHNLSPSYMLQ</sequence>
<keyword evidence="4 6" id="KW-0472">Membrane</keyword>
<reference evidence="8" key="1">
    <citation type="submission" date="2025-08" db="UniProtKB">
        <authorList>
            <consortium name="Ensembl"/>
        </authorList>
    </citation>
    <scope>IDENTIFICATION</scope>
</reference>
<dbReference type="GO" id="GO:0015180">
    <property type="term" value="F:L-alanine transmembrane transporter activity"/>
    <property type="evidence" value="ECO:0007669"/>
    <property type="project" value="TreeGrafter"/>
</dbReference>
<feature type="transmembrane region" description="Helical" evidence="6">
    <location>
        <begin position="478"/>
        <end position="500"/>
    </location>
</feature>
<evidence type="ECO:0000313" key="9">
    <source>
        <dbReference type="Proteomes" id="UP000694546"/>
    </source>
</evidence>
<comment type="subcellular location">
    <subcellularLocation>
        <location evidence="1">Membrane</location>
        <topology evidence="1">Multi-pass membrane protein</topology>
    </subcellularLocation>
</comment>
<feature type="transmembrane region" description="Helical" evidence="6">
    <location>
        <begin position="438"/>
        <end position="458"/>
    </location>
</feature>
<dbReference type="GO" id="GO:0015187">
    <property type="term" value="F:glycine transmembrane transporter activity"/>
    <property type="evidence" value="ECO:0007669"/>
    <property type="project" value="TreeGrafter"/>
</dbReference>
<dbReference type="GO" id="GO:0015193">
    <property type="term" value="F:L-proline transmembrane transporter activity"/>
    <property type="evidence" value="ECO:0007669"/>
    <property type="project" value="TreeGrafter"/>
</dbReference>
<evidence type="ECO:0000256" key="3">
    <source>
        <dbReference type="ARBA" id="ARBA00022989"/>
    </source>
</evidence>
<feature type="domain" description="Amino acid transporter transmembrane" evidence="7">
    <location>
        <begin position="113"/>
        <end position="495"/>
    </location>
</feature>
<dbReference type="PANTHER" id="PTHR22950:SF188">
    <property type="entry name" value="PROTON-COUPLED AMINO ACID TRANSPORTER 1"/>
    <property type="match status" value="1"/>
</dbReference>
<reference evidence="8" key="2">
    <citation type="submission" date="2025-09" db="UniProtKB">
        <authorList>
            <consortium name="Ensembl"/>
        </authorList>
    </citation>
    <scope>IDENTIFICATION</scope>
</reference>
<protein>
    <submittedName>
        <fullName evidence="8">Solute carrier family 36 member 1</fullName>
    </submittedName>
</protein>
<feature type="compositionally biased region" description="Pro residues" evidence="5">
    <location>
        <begin position="89"/>
        <end position="99"/>
    </location>
</feature>
<evidence type="ECO:0000259" key="7">
    <source>
        <dbReference type="Pfam" id="PF01490"/>
    </source>
</evidence>
<feature type="region of interest" description="Disordered" evidence="5">
    <location>
        <begin position="67"/>
        <end position="104"/>
    </location>
</feature>
<evidence type="ECO:0000313" key="8">
    <source>
        <dbReference type="Ensembl" id="ENSGMOP00000034970.1"/>
    </source>
</evidence>
<organism evidence="8 9">
    <name type="scientific">Gadus morhua</name>
    <name type="common">Atlantic cod</name>
    <dbReference type="NCBI Taxonomy" id="8049"/>
    <lineage>
        <taxon>Eukaryota</taxon>
        <taxon>Metazoa</taxon>
        <taxon>Chordata</taxon>
        <taxon>Craniata</taxon>
        <taxon>Vertebrata</taxon>
        <taxon>Euteleostomi</taxon>
        <taxon>Actinopterygii</taxon>
        <taxon>Neopterygii</taxon>
        <taxon>Teleostei</taxon>
        <taxon>Neoteleostei</taxon>
        <taxon>Acanthomorphata</taxon>
        <taxon>Zeiogadaria</taxon>
        <taxon>Gadariae</taxon>
        <taxon>Gadiformes</taxon>
        <taxon>Gadoidei</taxon>
        <taxon>Gadidae</taxon>
        <taxon>Gadus</taxon>
    </lineage>
</organism>
<evidence type="ECO:0000256" key="4">
    <source>
        <dbReference type="ARBA" id="ARBA00023136"/>
    </source>
</evidence>
<accession>A0A8C5AST1</accession>
<dbReference type="InterPro" id="IPR013057">
    <property type="entry name" value="AA_transpt_TM"/>
</dbReference>
<evidence type="ECO:0000256" key="6">
    <source>
        <dbReference type="SAM" id="Phobius"/>
    </source>
</evidence>